<dbReference type="InterPro" id="IPR013098">
    <property type="entry name" value="Ig_I-set"/>
</dbReference>
<dbReference type="Gene3D" id="2.60.40.10">
    <property type="entry name" value="Immunoglobulins"/>
    <property type="match status" value="14"/>
</dbReference>
<dbReference type="Proteomes" id="UP000887013">
    <property type="component" value="Unassembled WGS sequence"/>
</dbReference>
<proteinExistence type="predicted"/>
<keyword evidence="1" id="KW-0393">Immunoglobulin domain</keyword>
<dbReference type="GO" id="GO:0007411">
    <property type="term" value="P:axon guidance"/>
    <property type="evidence" value="ECO:0007669"/>
    <property type="project" value="TreeGrafter"/>
</dbReference>
<dbReference type="GO" id="GO:0070593">
    <property type="term" value="P:dendrite self-avoidance"/>
    <property type="evidence" value="ECO:0007669"/>
    <property type="project" value="TreeGrafter"/>
</dbReference>
<dbReference type="GO" id="GO:0030424">
    <property type="term" value="C:axon"/>
    <property type="evidence" value="ECO:0007669"/>
    <property type="project" value="TreeGrafter"/>
</dbReference>
<feature type="domain" description="Ig-like" evidence="2">
    <location>
        <begin position="302"/>
        <end position="393"/>
    </location>
</feature>
<dbReference type="PANTHER" id="PTHR10075:SF101">
    <property type="entry name" value="ZWEI IG DOMAIN PROTEIN ZIG-3"/>
    <property type="match status" value="1"/>
</dbReference>
<dbReference type="EMBL" id="BMAW01084454">
    <property type="protein sequence ID" value="GFU38844.1"/>
    <property type="molecule type" value="Genomic_DNA"/>
</dbReference>
<dbReference type="PRINTS" id="PR01832">
    <property type="entry name" value="VEGFRECEPTOR"/>
</dbReference>
<feature type="domain" description="Ig-like" evidence="2">
    <location>
        <begin position="512"/>
        <end position="606"/>
    </location>
</feature>
<reference evidence="3" key="1">
    <citation type="submission" date="2020-08" db="EMBL/GenBank/DDBJ databases">
        <title>Multicomponent nature underlies the extraordinary mechanical properties of spider dragline silk.</title>
        <authorList>
            <person name="Kono N."/>
            <person name="Nakamura H."/>
            <person name="Mori M."/>
            <person name="Yoshida Y."/>
            <person name="Ohtoshi R."/>
            <person name="Malay A.D."/>
            <person name="Moran D.A.P."/>
            <person name="Tomita M."/>
            <person name="Numata K."/>
            <person name="Arakawa K."/>
        </authorList>
    </citation>
    <scope>NUCLEOTIDE SEQUENCE</scope>
</reference>
<dbReference type="SMART" id="SM00406">
    <property type="entry name" value="IGv"/>
    <property type="match status" value="4"/>
</dbReference>
<name>A0A8X6UJ31_NEPPI</name>
<dbReference type="GO" id="GO:0007156">
    <property type="term" value="P:homophilic cell adhesion via plasma membrane adhesion molecules"/>
    <property type="evidence" value="ECO:0007669"/>
    <property type="project" value="TreeGrafter"/>
</dbReference>
<feature type="domain" description="Ig-like" evidence="2">
    <location>
        <begin position="973"/>
        <end position="1057"/>
    </location>
</feature>
<dbReference type="SUPFAM" id="SSF48726">
    <property type="entry name" value="Immunoglobulin"/>
    <property type="match status" value="14"/>
</dbReference>
<gene>
    <name evidence="3" type="primary">HMCN1</name>
    <name evidence="3" type="ORF">NPIL_414151</name>
</gene>
<evidence type="ECO:0000313" key="3">
    <source>
        <dbReference type="EMBL" id="GFU38844.1"/>
    </source>
</evidence>
<evidence type="ECO:0000313" key="4">
    <source>
        <dbReference type="Proteomes" id="UP000887013"/>
    </source>
</evidence>
<protein>
    <submittedName>
        <fullName evidence="3">Hemicentin-1</fullName>
    </submittedName>
</protein>
<dbReference type="CDD" id="cd00096">
    <property type="entry name" value="Ig"/>
    <property type="match status" value="1"/>
</dbReference>
<feature type="domain" description="Ig-like" evidence="2">
    <location>
        <begin position="1251"/>
        <end position="1350"/>
    </location>
</feature>
<dbReference type="SMART" id="SM00408">
    <property type="entry name" value="IGc2"/>
    <property type="match status" value="13"/>
</dbReference>
<organism evidence="3 4">
    <name type="scientific">Nephila pilipes</name>
    <name type="common">Giant wood spider</name>
    <name type="synonym">Nephila maculata</name>
    <dbReference type="NCBI Taxonomy" id="299642"/>
    <lineage>
        <taxon>Eukaryota</taxon>
        <taxon>Metazoa</taxon>
        <taxon>Ecdysozoa</taxon>
        <taxon>Arthropoda</taxon>
        <taxon>Chelicerata</taxon>
        <taxon>Arachnida</taxon>
        <taxon>Araneae</taxon>
        <taxon>Araneomorphae</taxon>
        <taxon>Entelegynae</taxon>
        <taxon>Araneoidea</taxon>
        <taxon>Nephilidae</taxon>
        <taxon>Nephila</taxon>
    </lineage>
</organism>
<feature type="domain" description="Ig-like" evidence="2">
    <location>
        <begin position="30"/>
        <end position="104"/>
    </location>
</feature>
<feature type="domain" description="Ig-like" evidence="2">
    <location>
        <begin position="872"/>
        <end position="962"/>
    </location>
</feature>
<dbReference type="InterPro" id="IPR003599">
    <property type="entry name" value="Ig_sub"/>
</dbReference>
<dbReference type="GO" id="GO:0098632">
    <property type="term" value="F:cell-cell adhesion mediator activity"/>
    <property type="evidence" value="ECO:0007669"/>
    <property type="project" value="TreeGrafter"/>
</dbReference>
<dbReference type="OrthoDB" id="6436708at2759"/>
<dbReference type="PANTHER" id="PTHR10075">
    <property type="entry name" value="BASIGIN RELATED"/>
    <property type="match status" value="1"/>
</dbReference>
<dbReference type="InterPro" id="IPR007110">
    <property type="entry name" value="Ig-like_dom"/>
</dbReference>
<dbReference type="PROSITE" id="PS50835">
    <property type="entry name" value="IG_LIKE"/>
    <property type="match status" value="13"/>
</dbReference>
<dbReference type="InterPro" id="IPR013106">
    <property type="entry name" value="Ig_V-set"/>
</dbReference>
<sequence length="1355" mass="148288">MLFFFAKITRSENSLKIQAFNFPPESSIIGKRVSATCTPSAGEKMEFKWFRNGKELSKTINVDIRSFSDLSTLVIDPLTEEDTGNYTCVVNSRGLSASYTTTLEVLIPPSWDQIPKDIDALSGNTVVLSCKGSGIPKPAVTWMRSSGDNIDFSSVSSQAEPITYPNGSLVFNSISKEDEGMYKCNVSNKIGSSLLKTVMVRVIVGASLNIQPFSFPSNSAIGKRASVTCTPLEGEKLEFKWLSNGKELTSGTQNVNILSYPLLSSLIIDPLTSDDSGNYTCVVSSRGLSGSFTTKLEVLIPPSWIVAPSDTDASSGDSLLLHCKGAGKPEPIVAWSRTHGESFDFVLLPGTNQVTLLSNGSLHIDSVEKEDEGMYKCNISNGIGNSLIKTVMRGTMDQMFSYILHFLMISCIIGDHSLKIQPFFFPAESVIGKRVSATCTPSTGEKMNFKWLKNDKEITQKKQNINILSYPELSTIVINPLTSEDSGNYTCVVSTRGLSGSYTTILNVLVPPSWKMIPQDYNAVDGENVVINCQGTGRPEPIITWYRTLSSSNDYAPVMGLNRATLSSNGSMIISEISKDEEGMYKCNVSNSIGNDLVKAVIIKVTDIEAFKVQPFSFSPSSVIGKRVITLCTTTTEEKVEFRWLKNGQEITKNNKINVRSFPELSNLIIESLTEDDSGNYTCIASTRGILERYTAILEVLVPSTWKHMPQDTEAVDGSSSEYVPITDSPQHILHKNGSLVLVKIEKYHEGIYKCNVTNGIGNPLIKTTIVKVIEESLKVQPFIFPASAIINQRVSTMCATVSAVDKMEFRWFKNGLDLSKSNKVQIISFPEISNIIIDPLTEEDTGNYTCTVTSRGISASYTASLHVLIPPSWKHKPVDVEVTSGETIFINCAGIGKPPPTSKWNKLSGLETELSALQNSQNIQIHGNGTLEIQHISNENEGYYQCVVSNGVGSDLKRDINVKVIDSWKIQPFYFPNGARIGQRVSTVCTTSGGKRLSFQWLKEGKALTENQSIKMIAVADVSTIIIEPVSEADSGNYTCVANSEGMTDSYTAILNVNVPPEWITGPTDKDIMSGDTVIFSCSVAGKPKPIITWSIYNEREGKFHLLVSETTSANRERILLSKNGSLSISEVRKEDEGVYQCSVSNEIGGVLTKSASLRVIENWKIQPFSFPPTLTVGTRASTLCSTTAGRGLNFQWLKNGQKIEKSTNIQIRLFTDSSMIVIEPLTEEDSGNYTCVVKSDILSDSLTTPLVVLIPPSWVKRPVDTEVLAGNYISLPCFASGKPDPTVQWQHSRMEDTVFSPIILGDTFKILPNGSLTLSSAQKMHEGLYKCNVTNGVGVSLESIMSLNVIGNI</sequence>
<feature type="domain" description="Ig-like" evidence="2">
    <location>
        <begin position="1169"/>
        <end position="1249"/>
    </location>
</feature>
<dbReference type="InterPro" id="IPR013783">
    <property type="entry name" value="Ig-like_fold"/>
</dbReference>
<feature type="domain" description="Ig-like" evidence="2">
    <location>
        <begin position="615"/>
        <end position="699"/>
    </location>
</feature>
<dbReference type="Pfam" id="PF13927">
    <property type="entry name" value="Ig_3"/>
    <property type="match status" value="5"/>
</dbReference>
<keyword evidence="4" id="KW-1185">Reference proteome</keyword>
<feature type="domain" description="Ig-like" evidence="2">
    <location>
        <begin position="1062"/>
        <end position="1160"/>
    </location>
</feature>
<evidence type="ECO:0000259" key="2">
    <source>
        <dbReference type="PROSITE" id="PS50835"/>
    </source>
</evidence>
<dbReference type="SMART" id="SM00409">
    <property type="entry name" value="IG"/>
    <property type="match status" value="14"/>
</dbReference>
<accession>A0A8X6UJ31</accession>
<dbReference type="FunFam" id="2.60.40.10:FF:000104">
    <property type="entry name" value="Down syndrome cell adhesion molecule b"/>
    <property type="match status" value="6"/>
</dbReference>
<comment type="caution">
    <text evidence="3">The sequence shown here is derived from an EMBL/GenBank/DDBJ whole genome shotgun (WGS) entry which is preliminary data.</text>
</comment>
<feature type="domain" description="Ig-like" evidence="2">
    <location>
        <begin position="109"/>
        <end position="201"/>
    </location>
</feature>
<feature type="domain" description="Ig-like" evidence="2">
    <location>
        <begin position="422"/>
        <end position="507"/>
    </location>
</feature>
<dbReference type="Pfam" id="PF07679">
    <property type="entry name" value="I-set"/>
    <property type="match status" value="8"/>
</dbReference>
<dbReference type="InterPro" id="IPR036179">
    <property type="entry name" value="Ig-like_dom_sf"/>
</dbReference>
<dbReference type="GO" id="GO:0005886">
    <property type="term" value="C:plasma membrane"/>
    <property type="evidence" value="ECO:0007669"/>
    <property type="project" value="TreeGrafter"/>
</dbReference>
<evidence type="ECO:0000256" key="1">
    <source>
        <dbReference type="ARBA" id="ARBA00023319"/>
    </source>
</evidence>
<feature type="domain" description="Ig-like" evidence="2">
    <location>
        <begin position="782"/>
        <end position="867"/>
    </location>
</feature>
<dbReference type="InterPro" id="IPR003598">
    <property type="entry name" value="Ig_sub2"/>
</dbReference>
<feature type="domain" description="Ig-like" evidence="2">
    <location>
        <begin position="212"/>
        <end position="297"/>
    </location>
</feature>